<dbReference type="Proteomes" id="UP000292235">
    <property type="component" value="Chromosome"/>
</dbReference>
<keyword evidence="8" id="KW-1185">Reference proteome</keyword>
<keyword evidence="3 6" id="KW-0812">Transmembrane</keyword>
<dbReference type="PANTHER" id="PTHR30178">
    <property type="entry name" value="INNER MEMBRANE PROTEIN YAAH"/>
    <property type="match status" value="1"/>
</dbReference>
<feature type="transmembrane region" description="Helical" evidence="6">
    <location>
        <begin position="61"/>
        <end position="83"/>
    </location>
</feature>
<dbReference type="GO" id="GO:0005886">
    <property type="term" value="C:plasma membrane"/>
    <property type="evidence" value="ECO:0007669"/>
    <property type="project" value="TreeGrafter"/>
</dbReference>
<reference evidence="7 8" key="1">
    <citation type="submission" date="2019-02" db="EMBL/GenBank/DDBJ databases">
        <authorList>
            <person name="Khodamoradi S."/>
            <person name="Hahnke R.L."/>
            <person name="Kaempfer P."/>
            <person name="Schumann P."/>
            <person name="Rohde M."/>
            <person name="Steinert M."/>
            <person name="Luzhetskyy A."/>
            <person name="Wink J."/>
            <person name="Ruckert C."/>
        </authorList>
    </citation>
    <scope>NUCLEOTIDE SEQUENCE [LARGE SCALE GENOMIC DNA]</scope>
    <source>
        <strain evidence="7 8">M2</strain>
    </source>
</reference>
<evidence type="ECO:0000256" key="2">
    <source>
        <dbReference type="ARBA" id="ARBA00005587"/>
    </source>
</evidence>
<dbReference type="InterPro" id="IPR047623">
    <property type="entry name" value="SatP"/>
</dbReference>
<dbReference type="EMBL" id="CP036455">
    <property type="protein sequence ID" value="QBI55539.1"/>
    <property type="molecule type" value="Genomic_DNA"/>
</dbReference>
<gene>
    <name evidence="7" type="ORF">EKD16_18880</name>
</gene>
<evidence type="ECO:0000256" key="1">
    <source>
        <dbReference type="ARBA" id="ARBA00004141"/>
    </source>
</evidence>
<dbReference type="GO" id="GO:0071422">
    <property type="term" value="P:succinate transmembrane transport"/>
    <property type="evidence" value="ECO:0007669"/>
    <property type="project" value="TreeGrafter"/>
</dbReference>
<comment type="subcellular location">
    <subcellularLocation>
        <location evidence="1">Membrane</location>
        <topology evidence="1">Multi-pass membrane protein</topology>
    </subcellularLocation>
</comment>
<evidence type="ECO:0000256" key="5">
    <source>
        <dbReference type="ARBA" id="ARBA00023136"/>
    </source>
</evidence>
<evidence type="ECO:0000313" key="8">
    <source>
        <dbReference type="Proteomes" id="UP000292235"/>
    </source>
</evidence>
<evidence type="ECO:0000256" key="6">
    <source>
        <dbReference type="SAM" id="Phobius"/>
    </source>
</evidence>
<feature type="transmembrane region" description="Helical" evidence="6">
    <location>
        <begin position="120"/>
        <end position="149"/>
    </location>
</feature>
<protein>
    <submittedName>
        <fullName evidence="7">Uncharacterized protein</fullName>
    </submittedName>
</protein>
<evidence type="ECO:0000313" key="7">
    <source>
        <dbReference type="EMBL" id="QBI55539.1"/>
    </source>
</evidence>
<dbReference type="AlphaFoldDB" id="A0A4P6Q8J0"/>
<feature type="transmembrane region" description="Helical" evidence="6">
    <location>
        <begin position="169"/>
        <end position="194"/>
    </location>
</feature>
<dbReference type="OrthoDB" id="3436109at2"/>
<dbReference type="PANTHER" id="PTHR30178:SF3">
    <property type="entry name" value="SUCCINATE-ACETATE_PROTON SYMPORTER SATP"/>
    <property type="match status" value="1"/>
</dbReference>
<dbReference type="KEGG" id="strr:EKD16_18880"/>
<comment type="similarity">
    <text evidence="2">Belongs to the acetate uptake transporter (AceTr) (TC 2.A.96) family.</text>
</comment>
<evidence type="ECO:0000256" key="3">
    <source>
        <dbReference type="ARBA" id="ARBA00022692"/>
    </source>
</evidence>
<accession>A0A4P6Q8J0</accession>
<proteinExistence type="inferred from homology"/>
<dbReference type="GO" id="GO:0015360">
    <property type="term" value="F:acetate:proton symporter activity"/>
    <property type="evidence" value="ECO:0007669"/>
    <property type="project" value="TreeGrafter"/>
</dbReference>
<organism evidence="7 8">
    <name type="scientific">Streptomonospora litoralis</name>
    <dbReference type="NCBI Taxonomy" id="2498135"/>
    <lineage>
        <taxon>Bacteria</taxon>
        <taxon>Bacillati</taxon>
        <taxon>Actinomycetota</taxon>
        <taxon>Actinomycetes</taxon>
        <taxon>Streptosporangiales</taxon>
        <taxon>Nocardiopsidaceae</taxon>
        <taxon>Streptomonospora</taxon>
    </lineage>
</organism>
<keyword evidence="5 6" id="KW-0472">Membrane</keyword>
<name>A0A4P6Q8J0_9ACTN</name>
<keyword evidence="4 6" id="KW-1133">Transmembrane helix</keyword>
<evidence type="ECO:0000256" key="4">
    <source>
        <dbReference type="ARBA" id="ARBA00022989"/>
    </source>
</evidence>
<dbReference type="InterPro" id="IPR000791">
    <property type="entry name" value="Gpr1/Fun34/SatP-like"/>
</dbReference>
<dbReference type="RefSeq" id="WP_131099535.1">
    <property type="nucleotide sequence ID" value="NZ_CP036455.1"/>
</dbReference>
<dbReference type="Pfam" id="PF01184">
    <property type="entry name" value="Gpr1_Fun34_YaaH"/>
    <property type="match status" value="1"/>
</dbReference>
<feature type="transmembrane region" description="Helical" evidence="6">
    <location>
        <begin position="34"/>
        <end position="54"/>
    </location>
</feature>
<sequence length="236" mass="24455">MTDTDRPAPENDESILGKSAVRINLNPIANPKPMGFMALAIATLMLSALQLGWLPDSERNNVAIILITFSFPLQALGAVFGFLARDVVVGTGMAMLGGTWLSTAVVSLNQPPGAQTTSTLGVLMLAVALGLLVPAAGAATGKLIAAAILGGSAVRFALTAVYELTGSPIWGTVAGVGGVLLCVLALYGALALLIEDVRKRTVIPVLRRGAGRVSMNGNLKDQLRSIEREGGIREQL</sequence>